<dbReference type="AlphaFoldDB" id="A0A432XN14"/>
<feature type="chain" id="PRO_5019096413" evidence="1">
    <location>
        <begin position="23"/>
        <end position="326"/>
    </location>
</feature>
<dbReference type="EMBL" id="PIPT01000002">
    <property type="protein sequence ID" value="RUO50108.1"/>
    <property type="molecule type" value="Genomic_DNA"/>
</dbReference>
<evidence type="ECO:0000313" key="3">
    <source>
        <dbReference type="Proteomes" id="UP000286678"/>
    </source>
</evidence>
<evidence type="ECO:0000256" key="1">
    <source>
        <dbReference type="SAM" id="SignalP"/>
    </source>
</evidence>
<comment type="caution">
    <text evidence="2">The sequence shown here is derived from an EMBL/GenBank/DDBJ whole genome shotgun (WGS) entry which is preliminary data.</text>
</comment>
<dbReference type="OrthoDB" id="6235255at2"/>
<keyword evidence="3" id="KW-1185">Reference proteome</keyword>
<keyword evidence="1" id="KW-0732">Signal</keyword>
<organism evidence="2 3">
    <name type="scientific">Pseudidiomarina aquimaris</name>
    <dbReference type="NCBI Taxonomy" id="641841"/>
    <lineage>
        <taxon>Bacteria</taxon>
        <taxon>Pseudomonadati</taxon>
        <taxon>Pseudomonadota</taxon>
        <taxon>Gammaproteobacteria</taxon>
        <taxon>Alteromonadales</taxon>
        <taxon>Idiomarinaceae</taxon>
        <taxon>Pseudidiomarina</taxon>
    </lineage>
</organism>
<dbReference type="Proteomes" id="UP000286678">
    <property type="component" value="Unassembled WGS sequence"/>
</dbReference>
<name>A0A432XN14_9GAMM</name>
<reference evidence="3" key="1">
    <citation type="journal article" date="2018" name="Front. Microbiol.">
        <title>Genome-Based Analysis Reveals the Taxonomy and Diversity of the Family Idiomarinaceae.</title>
        <authorList>
            <person name="Liu Y."/>
            <person name="Lai Q."/>
            <person name="Shao Z."/>
        </authorList>
    </citation>
    <scope>NUCLEOTIDE SEQUENCE [LARGE SCALE GENOMIC DNA]</scope>
    <source>
        <strain evidence="3">SW15</strain>
    </source>
</reference>
<gene>
    <name evidence="2" type="ORF">CWE21_03000</name>
</gene>
<evidence type="ECO:0000313" key="2">
    <source>
        <dbReference type="EMBL" id="RUO50108.1"/>
    </source>
</evidence>
<feature type="signal peptide" evidence="1">
    <location>
        <begin position="1"/>
        <end position="22"/>
    </location>
</feature>
<dbReference type="RefSeq" id="WP_126832996.1">
    <property type="nucleotide sequence ID" value="NZ_PIPT01000002.1"/>
</dbReference>
<dbReference type="PROSITE" id="PS51257">
    <property type="entry name" value="PROKAR_LIPOPROTEIN"/>
    <property type="match status" value="1"/>
</dbReference>
<proteinExistence type="predicted"/>
<accession>A0A432XN14</accession>
<protein>
    <submittedName>
        <fullName evidence="2">Uncharacterized protein</fullName>
    </submittedName>
</protein>
<sequence length="326" mass="35684">MKTIIPLVSGLILLSSCGTAIAQQTQEHTLIIEGELNYIQHPMLEQFEGPLQEPLDFVASITEDITSPSPYAGFWNDGIAYENVTITLTFELYDAQGGLIFSDSQSTSSPDHMINDTVALFFDSASNQPIESAIWGIIDTETQTMDQLRSEYVLGQNYFRSRTSQLPSISGPLFATTTPYHFVDTGITSYPFQYAGDLNWTPFTFEGVALNVRYIGVDDDGDGIANEVDACEASILDETVLFDGWYDSGVTNYVDDSGCSVMDHYAACAAEEQEAPRRGIRSVRSGPSSCEKAVSYDLVADGVLSYSEARMLRNALYESSTSSGPQ</sequence>